<reference evidence="1 3" key="1">
    <citation type="journal article" date="2011" name="Nature">
        <title>The Medicago genome provides insight into the evolution of rhizobial symbioses.</title>
        <authorList>
            <person name="Young N.D."/>
            <person name="Debelle F."/>
            <person name="Oldroyd G.E."/>
            <person name="Geurts R."/>
            <person name="Cannon S.B."/>
            <person name="Udvardi M.K."/>
            <person name="Benedito V.A."/>
            <person name="Mayer K.F."/>
            <person name="Gouzy J."/>
            <person name="Schoof H."/>
            <person name="Van de Peer Y."/>
            <person name="Proost S."/>
            <person name="Cook D.R."/>
            <person name="Meyers B.C."/>
            <person name="Spannagl M."/>
            <person name="Cheung F."/>
            <person name="De Mita S."/>
            <person name="Krishnakumar V."/>
            <person name="Gundlach H."/>
            <person name="Zhou S."/>
            <person name="Mudge J."/>
            <person name="Bharti A.K."/>
            <person name="Murray J.D."/>
            <person name="Naoumkina M.A."/>
            <person name="Rosen B."/>
            <person name="Silverstein K.A."/>
            <person name="Tang H."/>
            <person name="Rombauts S."/>
            <person name="Zhao P.X."/>
            <person name="Zhou P."/>
            <person name="Barbe V."/>
            <person name="Bardou P."/>
            <person name="Bechner M."/>
            <person name="Bellec A."/>
            <person name="Berger A."/>
            <person name="Berges H."/>
            <person name="Bidwell S."/>
            <person name="Bisseling T."/>
            <person name="Choisne N."/>
            <person name="Couloux A."/>
            <person name="Denny R."/>
            <person name="Deshpande S."/>
            <person name="Dai X."/>
            <person name="Doyle J.J."/>
            <person name="Dudez A.M."/>
            <person name="Farmer A.D."/>
            <person name="Fouteau S."/>
            <person name="Franken C."/>
            <person name="Gibelin C."/>
            <person name="Gish J."/>
            <person name="Goldstein S."/>
            <person name="Gonzalez A.J."/>
            <person name="Green P.J."/>
            <person name="Hallab A."/>
            <person name="Hartog M."/>
            <person name="Hua A."/>
            <person name="Humphray S.J."/>
            <person name="Jeong D.H."/>
            <person name="Jing Y."/>
            <person name="Jocker A."/>
            <person name="Kenton S.M."/>
            <person name="Kim D.J."/>
            <person name="Klee K."/>
            <person name="Lai H."/>
            <person name="Lang C."/>
            <person name="Lin S."/>
            <person name="Macmil S.L."/>
            <person name="Magdelenat G."/>
            <person name="Matthews L."/>
            <person name="McCorrison J."/>
            <person name="Monaghan E.L."/>
            <person name="Mun J.H."/>
            <person name="Najar F.Z."/>
            <person name="Nicholson C."/>
            <person name="Noirot C."/>
            <person name="O'Bleness M."/>
            <person name="Paule C.R."/>
            <person name="Poulain J."/>
            <person name="Prion F."/>
            <person name="Qin B."/>
            <person name="Qu C."/>
            <person name="Retzel E.F."/>
            <person name="Riddle C."/>
            <person name="Sallet E."/>
            <person name="Samain S."/>
            <person name="Samson N."/>
            <person name="Sanders I."/>
            <person name="Saurat O."/>
            <person name="Scarpelli C."/>
            <person name="Schiex T."/>
            <person name="Segurens B."/>
            <person name="Severin A.J."/>
            <person name="Sherrier D.J."/>
            <person name="Shi R."/>
            <person name="Sims S."/>
            <person name="Singer S.R."/>
            <person name="Sinharoy S."/>
            <person name="Sterck L."/>
            <person name="Viollet A."/>
            <person name="Wang B.B."/>
            <person name="Wang K."/>
            <person name="Wang M."/>
            <person name="Wang X."/>
            <person name="Warfsmann J."/>
            <person name="Weissenbach J."/>
            <person name="White D.D."/>
            <person name="White J.D."/>
            <person name="Wiley G.B."/>
            <person name="Wincker P."/>
            <person name="Xing Y."/>
            <person name="Yang L."/>
            <person name="Yao Z."/>
            <person name="Ying F."/>
            <person name="Zhai J."/>
            <person name="Zhou L."/>
            <person name="Zuber A."/>
            <person name="Denarie J."/>
            <person name="Dixon R.A."/>
            <person name="May G.D."/>
            <person name="Schwartz D.C."/>
            <person name="Rogers J."/>
            <person name="Quetier F."/>
            <person name="Town C.D."/>
            <person name="Roe B.A."/>
        </authorList>
    </citation>
    <scope>NUCLEOTIDE SEQUENCE [LARGE SCALE GENOMIC DNA]</scope>
    <source>
        <strain evidence="1">A17</strain>
        <strain evidence="2 3">cv. Jemalong A17</strain>
    </source>
</reference>
<dbReference type="HOGENOM" id="CLU_2124724_0_0_1"/>
<evidence type="ECO:0000313" key="3">
    <source>
        <dbReference type="Proteomes" id="UP000002051"/>
    </source>
</evidence>
<reference evidence="1 3" key="2">
    <citation type="journal article" date="2014" name="BMC Genomics">
        <title>An improved genome release (version Mt4.0) for the model legume Medicago truncatula.</title>
        <authorList>
            <person name="Tang H."/>
            <person name="Krishnakumar V."/>
            <person name="Bidwell S."/>
            <person name="Rosen B."/>
            <person name="Chan A."/>
            <person name="Zhou S."/>
            <person name="Gentzbittel L."/>
            <person name="Childs K.L."/>
            <person name="Yandell M."/>
            <person name="Gundlach H."/>
            <person name="Mayer K.F."/>
            <person name="Schwartz D.C."/>
            <person name="Town C.D."/>
        </authorList>
    </citation>
    <scope>GENOME REANNOTATION</scope>
    <source>
        <strain evidence="1">A17</strain>
        <strain evidence="2 3">cv. Jemalong A17</strain>
    </source>
</reference>
<evidence type="ECO:0000313" key="2">
    <source>
        <dbReference type="EnsemblPlants" id="KEH44002"/>
    </source>
</evidence>
<keyword evidence="3" id="KW-1185">Reference proteome</keyword>
<protein>
    <submittedName>
        <fullName evidence="1 2">Uncharacterized protein</fullName>
    </submittedName>
</protein>
<name>A0A072VQD0_MEDTR</name>
<gene>
    <name evidence="1" type="ordered locus">MTR_1g106035</name>
</gene>
<dbReference type="Proteomes" id="UP000002051">
    <property type="component" value="Unassembled WGS sequence"/>
</dbReference>
<reference evidence="2" key="3">
    <citation type="submission" date="2015-04" db="UniProtKB">
        <authorList>
            <consortium name="EnsemblPlants"/>
        </authorList>
    </citation>
    <scope>IDENTIFICATION</scope>
    <source>
        <strain evidence="2">cv. Jemalong A17</strain>
    </source>
</reference>
<evidence type="ECO:0000313" key="1">
    <source>
        <dbReference type="EMBL" id="KEH44002.1"/>
    </source>
</evidence>
<dbReference type="EMBL" id="CM001217">
    <property type="protein sequence ID" value="KEH44002.1"/>
    <property type="molecule type" value="Genomic_DNA"/>
</dbReference>
<proteinExistence type="predicted"/>
<organism evidence="1 3">
    <name type="scientific">Medicago truncatula</name>
    <name type="common">Barrel medic</name>
    <name type="synonym">Medicago tribuloides</name>
    <dbReference type="NCBI Taxonomy" id="3880"/>
    <lineage>
        <taxon>Eukaryota</taxon>
        <taxon>Viridiplantae</taxon>
        <taxon>Streptophyta</taxon>
        <taxon>Embryophyta</taxon>
        <taxon>Tracheophyta</taxon>
        <taxon>Spermatophyta</taxon>
        <taxon>Magnoliopsida</taxon>
        <taxon>eudicotyledons</taxon>
        <taxon>Gunneridae</taxon>
        <taxon>Pentapetalae</taxon>
        <taxon>rosids</taxon>
        <taxon>fabids</taxon>
        <taxon>Fabales</taxon>
        <taxon>Fabaceae</taxon>
        <taxon>Papilionoideae</taxon>
        <taxon>50 kb inversion clade</taxon>
        <taxon>NPAAA clade</taxon>
        <taxon>Hologalegina</taxon>
        <taxon>IRL clade</taxon>
        <taxon>Trifolieae</taxon>
        <taxon>Medicago</taxon>
    </lineage>
</organism>
<sequence>MVTKQSDSSLWKKLEEEFHIGDLDIKYLSLDEELSLTKMVNGGLDYYSTGSPLKQRRNCTLFLRQKLNIDDIRQVMSNSGYVVLKTQLDDDPETPVFQQLHEINSKGGDVCDKH</sequence>
<dbReference type="AlphaFoldDB" id="A0A072VQD0"/>
<dbReference type="EnsemblPlants" id="KEH44002">
    <property type="protein sequence ID" value="KEH44002"/>
    <property type="gene ID" value="MTR_1g106035"/>
</dbReference>
<accession>A0A072VQD0</accession>